<feature type="compositionally biased region" description="Polar residues" evidence="1">
    <location>
        <begin position="26"/>
        <end position="37"/>
    </location>
</feature>
<name>A0ABT5DG93_9BACT</name>
<keyword evidence="2" id="KW-0732">Signal</keyword>
<feature type="region of interest" description="Disordered" evidence="1">
    <location>
        <begin position="19"/>
        <end position="104"/>
    </location>
</feature>
<reference evidence="3 4" key="1">
    <citation type="submission" date="2022-11" db="EMBL/GenBank/DDBJ databases">
        <title>Minimal conservation of predation-associated metabolite biosynthetic gene clusters underscores biosynthetic potential of Myxococcota including descriptions for ten novel species: Archangium lansinium sp. nov., Myxococcus landrumus sp. nov., Nannocystis bai.</title>
        <authorList>
            <person name="Ahearne A."/>
            <person name="Stevens C."/>
            <person name="Dowd S."/>
        </authorList>
    </citation>
    <scope>NUCLEOTIDE SEQUENCE [LARGE SCALE GENOMIC DNA]</scope>
    <source>
        <strain evidence="3 4">NCWAL01</strain>
    </source>
</reference>
<dbReference type="SUPFAM" id="SSF63829">
    <property type="entry name" value="Calcium-dependent phosphotriesterase"/>
    <property type="match status" value="1"/>
</dbReference>
<feature type="compositionally biased region" description="Pro residues" evidence="1">
    <location>
        <begin position="85"/>
        <end position="99"/>
    </location>
</feature>
<dbReference type="Proteomes" id="UP001221838">
    <property type="component" value="Unassembled WGS sequence"/>
</dbReference>
<feature type="compositionally biased region" description="Polar residues" evidence="1">
    <location>
        <begin position="47"/>
        <end position="61"/>
    </location>
</feature>
<dbReference type="EMBL" id="JAQNDM010000002">
    <property type="protein sequence ID" value="MDC0712690.1"/>
    <property type="molecule type" value="Genomic_DNA"/>
</dbReference>
<evidence type="ECO:0000313" key="3">
    <source>
        <dbReference type="EMBL" id="MDC0712690.1"/>
    </source>
</evidence>
<proteinExistence type="predicted"/>
<organism evidence="3 4">
    <name type="scientific">Stigmatella ashevillensis</name>
    <dbReference type="NCBI Taxonomy" id="2995309"/>
    <lineage>
        <taxon>Bacteria</taxon>
        <taxon>Pseudomonadati</taxon>
        <taxon>Myxococcota</taxon>
        <taxon>Myxococcia</taxon>
        <taxon>Myxococcales</taxon>
        <taxon>Cystobacterineae</taxon>
        <taxon>Archangiaceae</taxon>
        <taxon>Stigmatella</taxon>
    </lineage>
</organism>
<evidence type="ECO:0000313" key="4">
    <source>
        <dbReference type="Proteomes" id="UP001221838"/>
    </source>
</evidence>
<dbReference type="RefSeq" id="WP_272142827.1">
    <property type="nucleotide sequence ID" value="NZ_JAQNDM010000002.1"/>
</dbReference>
<comment type="caution">
    <text evidence="3">The sequence shown here is derived from an EMBL/GenBank/DDBJ whole genome shotgun (WGS) entry which is preliminary data.</text>
</comment>
<protein>
    <submittedName>
        <fullName evidence="3">Uncharacterized protein</fullName>
    </submittedName>
</protein>
<sequence length="499" mass="53711">MIRRLLGACAVVVVVSTWACGGSDSEPPSQNNVNEEPTNPGRPETPDSGTPGTPDSGTPDSGTPDAGTPDSGTPDSGTPDSGTPEPEPPPQGGPGPWPTDPQVNYTQRFNLGRVLSVSVDDAQNIWLLNGTSIGVLRPGDTQPRWVSHIGQASQGFGSDRLATGSTVICGGSAGRAYVGYTAEDVPGGAFIYSPDGRSHPRYDDPDPSRYDPVRYGEYQKGDMDVVRVTADGSIVLEEHLQKSATPNGPQNIGIRNTNDHHFDEDRSVLTCTKVTRGSQRGDIYIGTNHGVTRIKGLQYNSHRHPVWFEDKLDENGNVVGQTQRAGYTYALGIGQSGDVLIGNDWNVGVVTPTANLVDWDRTEQSITPEKLNSYVRAVNSLAEKDYWRGFQQTTDGNYYLASRDFGLWKMTILRRSEESSVKVTGLPTDSLTSLAATDDGSLFIGTKTDGLWRLDGQKQLTKVAGVAGSQVRELFYDPSVTPASLYVLTNDGLTVIRGH</sequence>
<dbReference type="Gene3D" id="2.130.10.10">
    <property type="entry name" value="YVTN repeat-like/Quinoprotein amine dehydrogenase"/>
    <property type="match status" value="1"/>
</dbReference>
<accession>A0ABT5DG93</accession>
<feature type="chain" id="PRO_5045093094" evidence="2">
    <location>
        <begin position="20"/>
        <end position="499"/>
    </location>
</feature>
<dbReference type="InterPro" id="IPR015943">
    <property type="entry name" value="WD40/YVTN_repeat-like_dom_sf"/>
</dbReference>
<feature type="signal peptide" evidence="2">
    <location>
        <begin position="1"/>
        <end position="19"/>
    </location>
</feature>
<gene>
    <name evidence="3" type="ORF">POL68_29785</name>
</gene>
<evidence type="ECO:0000256" key="1">
    <source>
        <dbReference type="SAM" id="MobiDB-lite"/>
    </source>
</evidence>
<evidence type="ECO:0000256" key="2">
    <source>
        <dbReference type="SAM" id="SignalP"/>
    </source>
</evidence>
<keyword evidence="4" id="KW-1185">Reference proteome</keyword>